<evidence type="ECO:0000313" key="2">
    <source>
        <dbReference type="EMBL" id="ACI18090.1"/>
    </source>
</evidence>
<dbReference type="AlphaFoldDB" id="B5Y7Y5"/>
<dbReference type="SUPFAM" id="SSF53213">
    <property type="entry name" value="LigB-like"/>
    <property type="match status" value="1"/>
</dbReference>
<name>B5Y7Y5_COPPD</name>
<dbReference type="GO" id="GO:0016702">
    <property type="term" value="F:oxidoreductase activity, acting on single donors with incorporation of molecular oxygen, incorporation of two atoms of oxygen"/>
    <property type="evidence" value="ECO:0007669"/>
    <property type="project" value="UniProtKB-ARBA"/>
</dbReference>
<reference evidence="2 3" key="2">
    <citation type="journal article" date="2014" name="Genome Announc.">
        <title>Complete Genome Sequence of Coprothermobacter proteolyticus DSM 5265.</title>
        <authorList>
            <person name="Alexiev A."/>
            <person name="Coil D.A."/>
            <person name="Badger J.H."/>
            <person name="Enticknap J."/>
            <person name="Ward N."/>
            <person name="Robb F.T."/>
            <person name="Eisen J.A."/>
        </authorList>
    </citation>
    <scope>NUCLEOTIDE SEQUENCE [LARGE SCALE GENOMIC DNA]</scope>
    <source>
        <strain evidence="3">ATCC 35245 / DSM 5265 / OCM 4 / BT</strain>
    </source>
</reference>
<dbReference type="CDD" id="cd07951">
    <property type="entry name" value="ED_3B_N_AMMECR1"/>
    <property type="match status" value="1"/>
</dbReference>
<evidence type="ECO:0000313" key="3">
    <source>
        <dbReference type="Proteomes" id="UP000001732"/>
    </source>
</evidence>
<gene>
    <name evidence="2" type="ordered locus">COPRO5265_0524</name>
</gene>
<dbReference type="Pfam" id="PF02900">
    <property type="entry name" value="LigB"/>
    <property type="match status" value="1"/>
</dbReference>
<feature type="domain" description="Extradiol ring-cleavage dioxygenase class III enzyme subunit B" evidence="1">
    <location>
        <begin position="2"/>
        <end position="221"/>
    </location>
</feature>
<organism evidence="2 3">
    <name type="scientific">Coprothermobacter proteolyticus (strain ATCC 35245 / DSM 5265 / OCM 4 / BT)</name>
    <dbReference type="NCBI Taxonomy" id="309798"/>
    <lineage>
        <taxon>Bacteria</taxon>
        <taxon>Pseudomonadati</taxon>
        <taxon>Coprothermobacterota</taxon>
        <taxon>Coprothermobacteria</taxon>
        <taxon>Coprothermobacterales</taxon>
        <taxon>Coprothermobacteraceae</taxon>
        <taxon>Coprothermobacter</taxon>
    </lineage>
</organism>
<accession>B5Y7Y5</accession>
<proteinExistence type="predicted"/>
<protein>
    <recommendedName>
        <fullName evidence="1">Extradiol ring-cleavage dioxygenase class III enzyme subunit B domain-containing protein</fullName>
    </recommendedName>
</protein>
<evidence type="ECO:0000259" key="1">
    <source>
        <dbReference type="Pfam" id="PF02900"/>
    </source>
</evidence>
<keyword evidence="3" id="KW-1185">Reference proteome</keyword>
<dbReference type="eggNOG" id="COG3885">
    <property type="taxonomic scope" value="Bacteria"/>
</dbReference>
<sequence>MQKTIDALKLAASEVEKFNPEVTLIMSPHAVALNGEKVPVQVTDKYTGDFGDFGAPHVTMRYDCSSKDAYALNGCGALAIRYGLMDHGSMVPLYYLRPSSPLVIMGYAFLLSTKGYITFGSCMRQLFEGRRVLFIASGDLSHRLLPDAPAGYHPDAKRFDLKLVEAVKDWSLDKYLLLEDFRDSAGECGYWSIATLFGFMGPKAESDVLSYEGPFGVGYAVAVVKESGE</sequence>
<dbReference type="EMBL" id="CP001145">
    <property type="protein sequence ID" value="ACI18090.1"/>
    <property type="molecule type" value="Genomic_DNA"/>
</dbReference>
<dbReference type="GO" id="GO:0008198">
    <property type="term" value="F:ferrous iron binding"/>
    <property type="evidence" value="ECO:0007669"/>
    <property type="project" value="InterPro"/>
</dbReference>
<dbReference type="InterPro" id="IPR004183">
    <property type="entry name" value="Xdiol_dOase_suB"/>
</dbReference>
<dbReference type="STRING" id="309798.COPRO5265_0524"/>
<reference evidence="3" key="1">
    <citation type="submission" date="2008-08" db="EMBL/GenBank/DDBJ databases">
        <title>The complete genome sequence of Coprothermobacter proteolyticus strain ATCC 5245 / DSM 5265 / BT.</title>
        <authorList>
            <person name="Dodson R.J."/>
            <person name="Durkin A.S."/>
            <person name="Wu M."/>
            <person name="Eisen J."/>
            <person name="Sutton G."/>
        </authorList>
    </citation>
    <scope>NUCLEOTIDE SEQUENCE [LARGE SCALE GENOMIC DNA]</scope>
    <source>
        <strain evidence="3">ATCC 35245 / DSM 5265 / OCM 4 / BT</strain>
    </source>
</reference>
<dbReference type="KEGG" id="cpo:COPRO5265_0524"/>
<dbReference type="Proteomes" id="UP000001732">
    <property type="component" value="Chromosome"/>
</dbReference>
<dbReference type="Gene3D" id="3.40.830.10">
    <property type="entry name" value="LigB-like"/>
    <property type="match status" value="1"/>
</dbReference>